<evidence type="ECO:0000256" key="9">
    <source>
        <dbReference type="SAM" id="SignalP"/>
    </source>
</evidence>
<sequence length="483" mass="50824">MVGLLKGLRAAVCWGGCLGAGTAGADDLQSAIDLEGEEGVDWRRLRPGVRWARSEDPMLPGKAGEKGGDARRSGAEEMRLGRRGYVSWDEGAPRSCLIVRRPKSDEASQAVADIGLWLRERGITVVAEKGALAELPPEFEVFEPRGRPVDLCVTVGGDGTVLHLASLFEEDEPLPPVVGFALGGLGFLTPFHVRDFEKQLARVLAADRQGVGCTLRCRKRCEVYTGGGRRMSVHHALNECIVDRGASASTITVELFADGRYVTTVTADGLVAATPSGSTAYSLAAGGPMVAPSVPCTVITPVAPLSLSFRPLVVPEGSEIIIHVADNSRSMARASFDGRHQTRLVRGSSVKISNSMCPLPLVGVGELDADWFEGVAQKMKWHRGTAEVPRTLRNGEGPAAAKGEEGEEGEEQKATARGSESARSLGKVAARGSESARSLGKVAARGSESARNLGKVAARGSESARSPGKVAARGSESARSLGK</sequence>
<gene>
    <name evidence="10" type="ORF">OSTQU699_LOCUS2902</name>
</gene>
<keyword evidence="5" id="KW-0067">ATP-binding</keyword>
<dbReference type="PANTHER" id="PTHR20275">
    <property type="entry name" value="NAD KINASE"/>
    <property type="match status" value="1"/>
</dbReference>
<keyword evidence="7" id="KW-0520">NAD</keyword>
<dbReference type="GO" id="GO:0019674">
    <property type="term" value="P:NAD+ metabolic process"/>
    <property type="evidence" value="ECO:0007669"/>
    <property type="project" value="InterPro"/>
</dbReference>
<dbReference type="AlphaFoldDB" id="A0A8S1IQQ5"/>
<evidence type="ECO:0000256" key="4">
    <source>
        <dbReference type="ARBA" id="ARBA00022777"/>
    </source>
</evidence>
<dbReference type="HAMAP" id="MF_00361">
    <property type="entry name" value="NAD_kinase"/>
    <property type="match status" value="1"/>
</dbReference>
<evidence type="ECO:0000256" key="7">
    <source>
        <dbReference type="ARBA" id="ARBA00023027"/>
    </source>
</evidence>
<evidence type="ECO:0000256" key="3">
    <source>
        <dbReference type="ARBA" id="ARBA00022741"/>
    </source>
</evidence>
<evidence type="ECO:0000256" key="8">
    <source>
        <dbReference type="SAM" id="MobiDB-lite"/>
    </source>
</evidence>
<dbReference type="Proteomes" id="UP000708148">
    <property type="component" value="Unassembled WGS sequence"/>
</dbReference>
<comment type="caution">
    <text evidence="10">The sequence shown here is derived from an EMBL/GenBank/DDBJ whole genome shotgun (WGS) entry which is preliminary data.</text>
</comment>
<dbReference type="GO" id="GO:0006741">
    <property type="term" value="P:NADP+ biosynthetic process"/>
    <property type="evidence" value="ECO:0007669"/>
    <property type="project" value="InterPro"/>
</dbReference>
<evidence type="ECO:0000256" key="6">
    <source>
        <dbReference type="ARBA" id="ARBA00022857"/>
    </source>
</evidence>
<comment type="similarity">
    <text evidence="1">Belongs to the NAD kinase family.</text>
</comment>
<keyword evidence="9" id="KW-0732">Signal</keyword>
<evidence type="ECO:0000313" key="10">
    <source>
        <dbReference type="EMBL" id="CAD7697541.1"/>
    </source>
</evidence>
<dbReference type="Gene3D" id="2.60.200.30">
    <property type="entry name" value="Probable inorganic polyphosphate/atp-NAD kinase, domain 2"/>
    <property type="match status" value="1"/>
</dbReference>
<dbReference type="InterPro" id="IPR016064">
    <property type="entry name" value="NAD/diacylglycerol_kinase_sf"/>
</dbReference>
<organism evidence="10 11">
    <name type="scientific">Ostreobium quekettii</name>
    <dbReference type="NCBI Taxonomy" id="121088"/>
    <lineage>
        <taxon>Eukaryota</taxon>
        <taxon>Viridiplantae</taxon>
        <taxon>Chlorophyta</taxon>
        <taxon>core chlorophytes</taxon>
        <taxon>Ulvophyceae</taxon>
        <taxon>TCBD clade</taxon>
        <taxon>Bryopsidales</taxon>
        <taxon>Ostreobineae</taxon>
        <taxon>Ostreobiaceae</taxon>
        <taxon>Ostreobium</taxon>
    </lineage>
</organism>
<keyword evidence="6" id="KW-0521">NADP</keyword>
<feature type="region of interest" description="Disordered" evidence="8">
    <location>
        <begin position="386"/>
        <end position="483"/>
    </location>
</feature>
<dbReference type="FunFam" id="2.60.200.30:FF:000009">
    <property type="entry name" value="Poly(P)/ATP NAD kinase"/>
    <property type="match status" value="1"/>
</dbReference>
<feature type="chain" id="PRO_5035931296" evidence="9">
    <location>
        <begin position="20"/>
        <end position="483"/>
    </location>
</feature>
<keyword evidence="3" id="KW-0547">Nucleotide-binding</keyword>
<dbReference type="InterPro" id="IPR017438">
    <property type="entry name" value="ATP-NAD_kinase_N"/>
</dbReference>
<dbReference type="EMBL" id="CAJHUC010000672">
    <property type="protein sequence ID" value="CAD7697541.1"/>
    <property type="molecule type" value="Genomic_DNA"/>
</dbReference>
<proteinExistence type="inferred from homology"/>
<dbReference type="InterPro" id="IPR002504">
    <property type="entry name" value="NADK"/>
</dbReference>
<dbReference type="Gene3D" id="3.40.50.10330">
    <property type="entry name" value="Probable inorganic polyphosphate/atp-NAD kinase, domain 1"/>
    <property type="match status" value="1"/>
</dbReference>
<evidence type="ECO:0000313" key="11">
    <source>
        <dbReference type="Proteomes" id="UP000708148"/>
    </source>
</evidence>
<dbReference type="Pfam" id="PF20143">
    <property type="entry name" value="NAD_kinase_C"/>
    <property type="match status" value="1"/>
</dbReference>
<keyword evidence="11" id="KW-1185">Reference proteome</keyword>
<keyword evidence="2" id="KW-0808">Transferase</keyword>
<dbReference type="SUPFAM" id="SSF111331">
    <property type="entry name" value="NAD kinase/diacylglycerol kinase-like"/>
    <property type="match status" value="1"/>
</dbReference>
<feature type="region of interest" description="Disordered" evidence="8">
    <location>
        <begin position="54"/>
        <end position="75"/>
    </location>
</feature>
<reference evidence="10" key="1">
    <citation type="submission" date="2020-12" db="EMBL/GenBank/DDBJ databases">
        <authorList>
            <person name="Iha C."/>
        </authorList>
    </citation>
    <scope>NUCLEOTIDE SEQUENCE</scope>
</reference>
<name>A0A8S1IQQ5_9CHLO</name>
<dbReference type="Pfam" id="PF01513">
    <property type="entry name" value="NAD_kinase"/>
    <property type="match status" value="1"/>
</dbReference>
<evidence type="ECO:0000256" key="5">
    <source>
        <dbReference type="ARBA" id="ARBA00022840"/>
    </source>
</evidence>
<evidence type="ECO:0000256" key="1">
    <source>
        <dbReference type="ARBA" id="ARBA00010995"/>
    </source>
</evidence>
<dbReference type="GO" id="GO:0005524">
    <property type="term" value="F:ATP binding"/>
    <property type="evidence" value="ECO:0007669"/>
    <property type="project" value="UniProtKB-KW"/>
</dbReference>
<evidence type="ECO:0000256" key="2">
    <source>
        <dbReference type="ARBA" id="ARBA00022679"/>
    </source>
</evidence>
<dbReference type="InterPro" id="IPR017437">
    <property type="entry name" value="ATP-NAD_kinase_PpnK-typ_C"/>
</dbReference>
<feature type="signal peptide" evidence="9">
    <location>
        <begin position="1"/>
        <end position="19"/>
    </location>
</feature>
<accession>A0A8S1IQQ5</accession>
<protein>
    <submittedName>
        <fullName evidence="10">Uncharacterized protein</fullName>
    </submittedName>
</protein>
<dbReference type="OrthoDB" id="24581at2759"/>
<dbReference type="GO" id="GO:0003951">
    <property type="term" value="F:NAD+ kinase activity"/>
    <property type="evidence" value="ECO:0007669"/>
    <property type="project" value="InterPro"/>
</dbReference>
<dbReference type="PANTHER" id="PTHR20275:SF6">
    <property type="entry name" value="NAD KINASE 2, CHLOROPLASTIC"/>
    <property type="match status" value="1"/>
</dbReference>
<feature type="compositionally biased region" description="Basic and acidic residues" evidence="8">
    <location>
        <begin position="63"/>
        <end position="75"/>
    </location>
</feature>
<keyword evidence="4" id="KW-0418">Kinase</keyword>